<dbReference type="AlphaFoldDB" id="A0A2N9GHS7"/>
<reference evidence="2" key="1">
    <citation type="submission" date="2018-02" db="EMBL/GenBank/DDBJ databases">
        <authorList>
            <person name="Cohen D.B."/>
            <person name="Kent A.D."/>
        </authorList>
    </citation>
    <scope>NUCLEOTIDE SEQUENCE</scope>
</reference>
<accession>A0A2N9GHS7</accession>
<protein>
    <submittedName>
        <fullName evidence="2">Uncharacterized protein</fullName>
    </submittedName>
</protein>
<name>A0A2N9GHS7_FAGSY</name>
<evidence type="ECO:0000313" key="2">
    <source>
        <dbReference type="EMBL" id="SPC98980.1"/>
    </source>
</evidence>
<dbReference type="EMBL" id="OIVN01001924">
    <property type="protein sequence ID" value="SPC98980.1"/>
    <property type="molecule type" value="Genomic_DNA"/>
</dbReference>
<feature type="region of interest" description="Disordered" evidence="1">
    <location>
        <begin position="91"/>
        <end position="118"/>
    </location>
</feature>
<proteinExistence type="predicted"/>
<sequence length="118" mass="12201">MLTYRVSASAAAIRNATETNTANTTETANAADTGAAYRRSFAYFSGVNDAAFFVTLSLHAAGSSISDDFPKVGSNDLIAIALVNAVIDVVRSSPSPTSPEARIGSRRREGGQSEVATG</sequence>
<evidence type="ECO:0000256" key="1">
    <source>
        <dbReference type="SAM" id="MobiDB-lite"/>
    </source>
</evidence>
<organism evidence="2">
    <name type="scientific">Fagus sylvatica</name>
    <name type="common">Beechnut</name>
    <dbReference type="NCBI Taxonomy" id="28930"/>
    <lineage>
        <taxon>Eukaryota</taxon>
        <taxon>Viridiplantae</taxon>
        <taxon>Streptophyta</taxon>
        <taxon>Embryophyta</taxon>
        <taxon>Tracheophyta</taxon>
        <taxon>Spermatophyta</taxon>
        <taxon>Magnoliopsida</taxon>
        <taxon>eudicotyledons</taxon>
        <taxon>Gunneridae</taxon>
        <taxon>Pentapetalae</taxon>
        <taxon>rosids</taxon>
        <taxon>fabids</taxon>
        <taxon>Fagales</taxon>
        <taxon>Fagaceae</taxon>
        <taxon>Fagus</taxon>
    </lineage>
</organism>
<gene>
    <name evidence="2" type="ORF">FSB_LOCUS26862</name>
</gene>